<keyword evidence="4 5" id="KW-0720">Serine protease</keyword>
<accession>A0ABX0I308</accession>
<dbReference type="Pfam" id="PF00082">
    <property type="entry name" value="Peptidase_S8"/>
    <property type="match status" value="1"/>
</dbReference>
<dbReference type="InterPro" id="IPR051048">
    <property type="entry name" value="Peptidase_S8/S53_subtilisin"/>
</dbReference>
<comment type="caution">
    <text evidence="7">The sequence shown here is derived from an EMBL/GenBank/DDBJ whole genome shotgun (WGS) entry which is preliminary data.</text>
</comment>
<keyword evidence="2 5" id="KW-0645">Protease</keyword>
<keyword evidence="3 5" id="KW-0378">Hydrolase</keyword>
<reference evidence="7 8" key="1">
    <citation type="submission" date="2020-02" db="EMBL/GenBank/DDBJ databases">
        <authorList>
            <person name="Chen W.-M."/>
        </authorList>
    </citation>
    <scope>NUCLEOTIDE SEQUENCE [LARGE SCALE GENOMIC DNA]</scope>
    <source>
        <strain evidence="7 8">KDG-16</strain>
    </source>
</reference>
<comment type="similarity">
    <text evidence="1 5">Belongs to the peptidase S8 family.</text>
</comment>
<keyword evidence="8" id="KW-1185">Reference proteome</keyword>
<evidence type="ECO:0000256" key="2">
    <source>
        <dbReference type="ARBA" id="ARBA00022670"/>
    </source>
</evidence>
<dbReference type="SUPFAM" id="SSF52743">
    <property type="entry name" value="Subtilisin-like"/>
    <property type="match status" value="1"/>
</dbReference>
<dbReference type="PANTHER" id="PTHR43399">
    <property type="entry name" value="SUBTILISIN-RELATED"/>
    <property type="match status" value="1"/>
</dbReference>
<protein>
    <submittedName>
        <fullName evidence="7">S8 family serine peptidase</fullName>
    </submittedName>
</protein>
<dbReference type="InterPro" id="IPR015500">
    <property type="entry name" value="Peptidase_S8_subtilisin-rel"/>
</dbReference>
<evidence type="ECO:0000256" key="4">
    <source>
        <dbReference type="ARBA" id="ARBA00022825"/>
    </source>
</evidence>
<name>A0ABX0I308_9FLAO</name>
<evidence type="ECO:0000256" key="3">
    <source>
        <dbReference type="ARBA" id="ARBA00022801"/>
    </source>
</evidence>
<dbReference type="RefSeq" id="WP_166075561.1">
    <property type="nucleotide sequence ID" value="NZ_JAAJBT010000001.1"/>
</dbReference>
<feature type="active site" description="Charge relay system" evidence="5">
    <location>
        <position position="64"/>
    </location>
</feature>
<feature type="active site" description="Charge relay system" evidence="5">
    <location>
        <position position="472"/>
    </location>
</feature>
<dbReference type="PANTHER" id="PTHR43399:SF4">
    <property type="entry name" value="CELL WALL-ASSOCIATED PROTEASE"/>
    <property type="match status" value="1"/>
</dbReference>
<evidence type="ECO:0000256" key="1">
    <source>
        <dbReference type="ARBA" id="ARBA00011073"/>
    </source>
</evidence>
<feature type="domain" description="Peptidase S8/S53" evidence="6">
    <location>
        <begin position="56"/>
        <end position="505"/>
    </location>
</feature>
<sequence length="557" mass="64811">MKHLLFFIIIFCTSCKTLEKNNYDNWYYLDFQKDKIPGISLNKWYAEIKDKKVKQKEIIVAVLDTQIDISHEDLKDQLWINKKEIPDNYIDDDKNGFIDDINGWNFLGTKSSNYIVWTNFEYIRFIRKWKSSFENKTESEIDSKNLKNFKIYNWSKKMQEYYLNFYKTKINTFSFISKMYPRAKDTLKHYFPNENYSIIQLDSMYERYKLNDKTFKQRMFDLDDDFGALIEYTSIAHSYNIKSVYEIKNKIIQFDSIINKNLNLDYNERVYIDENNQKFDNNYGTNKLNMNIKNIRSLNYHSTKVSGIIASNRNNKRGTKGFSNQIKIMPLVISASGDEHDKDIANAIYYAVDNGAKVINMSFGKEITLEKEWVNDAIKYAEKNNVLIIHAAGNEALNTDKFQDYPDDYDFEKKEEICNNFISVGSISEKTDSLFASTFSNYGKVNVDIFAPGENIYTCIPNNKYELDSGTSLAAPMVSGTAALIWLYYPKLTAKQVKDIILESSVKYDLDVIVPGTTDKKVKFSELSKSGGVLNAYNAMLLAEKVSKQNQNETKLN</sequence>
<dbReference type="PRINTS" id="PR00723">
    <property type="entry name" value="SUBTILISIN"/>
</dbReference>
<evidence type="ECO:0000259" key="6">
    <source>
        <dbReference type="Pfam" id="PF00082"/>
    </source>
</evidence>
<dbReference type="InterPro" id="IPR023828">
    <property type="entry name" value="Peptidase_S8_Ser-AS"/>
</dbReference>
<dbReference type="InterPro" id="IPR000209">
    <property type="entry name" value="Peptidase_S8/S53_dom"/>
</dbReference>
<dbReference type="InterPro" id="IPR036852">
    <property type="entry name" value="Peptidase_S8/S53_dom_sf"/>
</dbReference>
<dbReference type="EMBL" id="JAAJBT010000001">
    <property type="protein sequence ID" value="NHM00523.1"/>
    <property type="molecule type" value="Genomic_DNA"/>
</dbReference>
<evidence type="ECO:0000313" key="8">
    <source>
        <dbReference type="Proteomes" id="UP000800984"/>
    </source>
</evidence>
<dbReference type="PROSITE" id="PS51892">
    <property type="entry name" value="SUBTILASE"/>
    <property type="match status" value="1"/>
</dbReference>
<dbReference type="PROSITE" id="PS00138">
    <property type="entry name" value="SUBTILASE_SER"/>
    <property type="match status" value="1"/>
</dbReference>
<dbReference type="Proteomes" id="UP000800984">
    <property type="component" value="Unassembled WGS sequence"/>
</dbReference>
<gene>
    <name evidence="7" type="ORF">G4D72_00195</name>
</gene>
<organism evidence="7 8">
    <name type="scientific">Flavobacterium difficile</name>
    <dbReference type="NCBI Taxonomy" id="2709659"/>
    <lineage>
        <taxon>Bacteria</taxon>
        <taxon>Pseudomonadati</taxon>
        <taxon>Bacteroidota</taxon>
        <taxon>Flavobacteriia</taxon>
        <taxon>Flavobacteriales</taxon>
        <taxon>Flavobacteriaceae</taxon>
        <taxon>Flavobacterium</taxon>
    </lineage>
</organism>
<evidence type="ECO:0000313" key="7">
    <source>
        <dbReference type="EMBL" id="NHM00523.1"/>
    </source>
</evidence>
<evidence type="ECO:0000256" key="5">
    <source>
        <dbReference type="PROSITE-ProRule" id="PRU01240"/>
    </source>
</evidence>
<dbReference type="Gene3D" id="3.40.50.200">
    <property type="entry name" value="Peptidase S8/S53 domain"/>
    <property type="match status" value="2"/>
</dbReference>
<proteinExistence type="inferred from homology"/>
<feature type="active site" description="Charge relay system" evidence="5">
    <location>
        <position position="301"/>
    </location>
</feature>